<evidence type="ECO:0000313" key="18">
    <source>
        <dbReference type="EMBL" id="QEL15153.1"/>
    </source>
</evidence>
<dbReference type="Gene3D" id="3.40.50.720">
    <property type="entry name" value="NAD(P)-binding Rossmann-like Domain"/>
    <property type="match status" value="1"/>
</dbReference>
<dbReference type="PROSITE" id="PS00747">
    <property type="entry name" value="GLUTR"/>
    <property type="match status" value="1"/>
</dbReference>
<evidence type="ECO:0000259" key="16">
    <source>
        <dbReference type="Pfam" id="PF01488"/>
    </source>
</evidence>
<evidence type="ECO:0000256" key="1">
    <source>
        <dbReference type="ARBA" id="ARBA00005059"/>
    </source>
</evidence>
<dbReference type="PIRSF" id="PIRSF000445">
    <property type="entry name" value="4pyrrol_synth_GluRdtase"/>
    <property type="match status" value="1"/>
</dbReference>
<organism evidence="18 19">
    <name type="scientific">Limnoglobus roseus</name>
    <dbReference type="NCBI Taxonomy" id="2598579"/>
    <lineage>
        <taxon>Bacteria</taxon>
        <taxon>Pseudomonadati</taxon>
        <taxon>Planctomycetota</taxon>
        <taxon>Planctomycetia</taxon>
        <taxon>Gemmatales</taxon>
        <taxon>Gemmataceae</taxon>
        <taxon>Limnoglobus</taxon>
    </lineage>
</organism>
<dbReference type="SUPFAM" id="SSF69075">
    <property type="entry name" value="Glutamyl tRNA-reductase dimerization domain"/>
    <property type="match status" value="1"/>
</dbReference>
<dbReference type="InterPro" id="IPR036291">
    <property type="entry name" value="NAD(P)-bd_dom_sf"/>
</dbReference>
<evidence type="ECO:0000256" key="3">
    <source>
        <dbReference type="ARBA" id="ARBA00012970"/>
    </source>
</evidence>
<dbReference type="Pfam" id="PF00745">
    <property type="entry name" value="GlutR_dimer"/>
    <property type="match status" value="1"/>
</dbReference>
<evidence type="ECO:0000259" key="15">
    <source>
        <dbReference type="Pfam" id="PF00745"/>
    </source>
</evidence>
<comment type="pathway">
    <text evidence="1 9 14">Porphyrin-containing compound metabolism; protoporphyrin-IX biosynthesis; 5-aminolevulinate from L-glutamyl-tRNA(Glu): step 1/2.</text>
</comment>
<dbReference type="SUPFAM" id="SSF51735">
    <property type="entry name" value="NAD(P)-binding Rossmann-fold domains"/>
    <property type="match status" value="1"/>
</dbReference>
<proteinExistence type="inferred from homology"/>
<dbReference type="InterPro" id="IPR015895">
    <property type="entry name" value="4pyrrol_synth_GluRdtase_N"/>
</dbReference>
<dbReference type="InterPro" id="IPR006151">
    <property type="entry name" value="Shikm_DH/Glu-tRNA_Rdtase"/>
</dbReference>
<comment type="subunit">
    <text evidence="9">Homodimer.</text>
</comment>
<feature type="domain" description="Tetrapyrrole biosynthesis glutamyl-tRNA reductase dimerisation" evidence="15">
    <location>
        <begin position="324"/>
        <end position="423"/>
    </location>
</feature>
<feature type="binding site" evidence="9 11">
    <location>
        <position position="121"/>
    </location>
    <ligand>
        <name>substrate</name>
    </ligand>
</feature>
<dbReference type="Pfam" id="PF01488">
    <property type="entry name" value="Shikimate_DH"/>
    <property type="match status" value="1"/>
</dbReference>
<dbReference type="NCBIfam" id="TIGR01035">
    <property type="entry name" value="hemA"/>
    <property type="match status" value="1"/>
</dbReference>
<keyword evidence="6 9" id="KW-0627">Porphyrin biosynthesis</keyword>
<feature type="active site" description="Nucleophile" evidence="9 10">
    <location>
        <position position="49"/>
    </location>
</feature>
<feature type="binding site" evidence="9 11">
    <location>
        <begin position="115"/>
        <end position="117"/>
    </location>
    <ligand>
        <name>substrate</name>
    </ligand>
</feature>
<dbReference type="Gene3D" id="3.30.460.30">
    <property type="entry name" value="Glutamyl-tRNA reductase, N-terminal domain"/>
    <property type="match status" value="1"/>
</dbReference>
<dbReference type="CDD" id="cd05213">
    <property type="entry name" value="NAD_bind_Glutamyl_tRNA_reduct"/>
    <property type="match status" value="1"/>
</dbReference>
<feature type="domain" description="Quinate/shikimate 5-dehydrogenase/glutamyl-tRNA reductase" evidence="16">
    <location>
        <begin position="174"/>
        <end position="309"/>
    </location>
</feature>
<dbReference type="InterPro" id="IPR018214">
    <property type="entry name" value="GluRdtase_CS"/>
</dbReference>
<evidence type="ECO:0000256" key="11">
    <source>
        <dbReference type="PIRSR" id="PIRSR000445-2"/>
    </source>
</evidence>
<dbReference type="EMBL" id="CP042425">
    <property type="protein sequence ID" value="QEL15153.1"/>
    <property type="molecule type" value="Genomic_DNA"/>
</dbReference>
<sequence>MNLRIVGCNFRTANVDVRERLAFPPDLHARASAELAARFGCEVAILSTCNRVELFLARPHGATVLSTELATEFLGEVHHVPPETLTPHLYSHADADATRHLFRVAASLDSLIVGEGQIAGQVKQAFEAAQQLATTGPLLNALFPHALRTAKRVRTETGISLGHVSVSSVAVDYVKQVFDHFGDKTILVIGAGKMGRLTLKHLEELKPGRILVANRSPEKAAEVAAGCGGTPIPWDKLDDALGEADIALSTTGAGEPIVSQKRFDKQVRPKRRHGRTLVVLDIAVPRDFDPAIHDGDRVCLFNIDDLTRIREQTIAERQSHIRPAEAIVAAEVKNFTDDWQRRKNGPVIQQLRSEVDKVRDEVLTPLLAKLNGKLSLAEKEQVAAAFRLFQNKLLHGPIAALQDASKEGDRGTLIEAMKKLFRLG</sequence>
<dbReference type="UniPathway" id="UPA00251">
    <property type="reaction ID" value="UER00316"/>
</dbReference>
<dbReference type="PANTHER" id="PTHR43013:SF1">
    <property type="entry name" value="GLUTAMYL-TRNA REDUCTASE"/>
    <property type="match status" value="1"/>
</dbReference>
<feature type="domain" description="Glutamyl-tRNA reductase N-terminal" evidence="17">
    <location>
        <begin position="6"/>
        <end position="157"/>
    </location>
</feature>
<dbReference type="PANTHER" id="PTHR43013">
    <property type="entry name" value="GLUTAMYL-TRNA REDUCTASE"/>
    <property type="match status" value="1"/>
</dbReference>
<dbReference type="InterPro" id="IPR036343">
    <property type="entry name" value="GluRdtase_N_sf"/>
</dbReference>
<dbReference type="Pfam" id="PF05201">
    <property type="entry name" value="GlutR_N"/>
    <property type="match status" value="1"/>
</dbReference>
<evidence type="ECO:0000256" key="13">
    <source>
        <dbReference type="PIRSR" id="PIRSR000445-4"/>
    </source>
</evidence>
<gene>
    <name evidence="9" type="primary">hemA</name>
    <name evidence="18" type="ORF">PX52LOC_02063</name>
</gene>
<feature type="binding site" evidence="9 12">
    <location>
        <begin position="190"/>
        <end position="195"/>
    </location>
    <ligand>
        <name>NADP(+)</name>
        <dbReference type="ChEBI" id="CHEBI:58349"/>
    </ligand>
</feature>
<evidence type="ECO:0000256" key="12">
    <source>
        <dbReference type="PIRSR" id="PIRSR000445-3"/>
    </source>
</evidence>
<dbReference type="SUPFAM" id="SSF69742">
    <property type="entry name" value="Glutamyl tRNA-reductase catalytic, N-terminal domain"/>
    <property type="match status" value="1"/>
</dbReference>
<evidence type="ECO:0000259" key="17">
    <source>
        <dbReference type="Pfam" id="PF05201"/>
    </source>
</evidence>
<dbReference type="HAMAP" id="MF_00087">
    <property type="entry name" value="Glu_tRNA_reductase"/>
    <property type="match status" value="1"/>
</dbReference>
<dbReference type="InterPro" id="IPR015896">
    <property type="entry name" value="4pyrrol_synth_GluRdtase_dimer"/>
</dbReference>
<reference evidence="19" key="1">
    <citation type="submission" date="2019-08" db="EMBL/GenBank/DDBJ databases">
        <title>Limnoglobus roseus gen. nov., sp. nov., a novel freshwater planctomycete with a giant genome from the family Gemmataceae.</title>
        <authorList>
            <person name="Kulichevskaya I.S."/>
            <person name="Naumoff D.G."/>
            <person name="Miroshnikov K."/>
            <person name="Ivanova A."/>
            <person name="Philippov D.A."/>
            <person name="Hakobyan A."/>
            <person name="Rijpstra I.C."/>
            <person name="Sinninghe Damste J.S."/>
            <person name="Liesack W."/>
            <person name="Dedysh S.N."/>
        </authorList>
    </citation>
    <scope>NUCLEOTIDE SEQUENCE [LARGE SCALE GENOMIC DNA]</scope>
    <source>
        <strain evidence="19">PX52</strain>
    </source>
</reference>
<comment type="miscellaneous">
    <text evidence="9">During catalysis, the active site Cys acts as a nucleophile attacking the alpha-carbonyl group of tRNA-bound glutamate with the formation of a thioester intermediate between enzyme and glutamate, and the concomitant release of tRNA(Glu). The thioester intermediate is finally reduced by direct hydride transfer from NADPH, to form the product GSA.</text>
</comment>
<evidence type="ECO:0000256" key="7">
    <source>
        <dbReference type="ARBA" id="ARBA00047464"/>
    </source>
</evidence>
<comment type="function">
    <text evidence="9">Catalyzes the NADPH-dependent reduction of glutamyl-tRNA(Glu) to glutamate 1-semialdehyde (GSA).</text>
</comment>
<keyword evidence="4 9" id="KW-0521">NADP</keyword>
<dbReference type="FunFam" id="3.40.50.720:FF:000031">
    <property type="entry name" value="Glutamyl-tRNA reductase"/>
    <property type="match status" value="1"/>
</dbReference>
<dbReference type="FunFam" id="3.30.460.30:FF:000001">
    <property type="entry name" value="Glutamyl-tRNA reductase"/>
    <property type="match status" value="1"/>
</dbReference>
<dbReference type="InterPro" id="IPR036453">
    <property type="entry name" value="GluRdtase_dimer_dom_sf"/>
</dbReference>
<feature type="binding site" evidence="9 11">
    <location>
        <begin position="48"/>
        <end position="51"/>
    </location>
    <ligand>
        <name>substrate</name>
    </ligand>
</feature>
<dbReference type="OrthoDB" id="110209at2"/>
<protein>
    <recommendedName>
        <fullName evidence="8 9">Glutamyl-tRNA reductase</fullName>
        <shortName evidence="9">GluTR</shortName>
        <ecNumber evidence="3 9">1.2.1.70</ecNumber>
    </recommendedName>
</protein>
<evidence type="ECO:0000256" key="2">
    <source>
        <dbReference type="ARBA" id="ARBA00005916"/>
    </source>
</evidence>
<dbReference type="Proteomes" id="UP000324974">
    <property type="component" value="Chromosome"/>
</dbReference>
<keyword evidence="5 9" id="KW-0560">Oxidoreductase</keyword>
<comment type="similarity">
    <text evidence="2 9 14">Belongs to the glutamyl-tRNA reductase family.</text>
</comment>
<dbReference type="AlphaFoldDB" id="A0A5C1AAF1"/>
<evidence type="ECO:0000256" key="6">
    <source>
        <dbReference type="ARBA" id="ARBA00023244"/>
    </source>
</evidence>
<dbReference type="InterPro" id="IPR000343">
    <property type="entry name" value="4pyrrol_synth_GluRdtase"/>
</dbReference>
<comment type="domain">
    <text evidence="9">Possesses an unusual extended V-shaped dimeric structure with each monomer consisting of three distinct domains arranged along a curved 'spinal' alpha-helix. The N-terminal catalytic domain specifically recognizes the glutamate moiety of the substrate. The second domain is the NADPH-binding domain, and the third C-terminal domain is responsible for dimerization.</text>
</comment>
<evidence type="ECO:0000256" key="5">
    <source>
        <dbReference type="ARBA" id="ARBA00023002"/>
    </source>
</evidence>
<evidence type="ECO:0000256" key="14">
    <source>
        <dbReference type="RuleBase" id="RU000584"/>
    </source>
</evidence>
<evidence type="ECO:0000256" key="9">
    <source>
        <dbReference type="HAMAP-Rule" id="MF_00087"/>
    </source>
</evidence>
<keyword evidence="19" id="KW-1185">Reference proteome</keyword>
<feature type="binding site" evidence="9 11">
    <location>
        <position position="110"/>
    </location>
    <ligand>
        <name>substrate</name>
    </ligand>
</feature>
<evidence type="ECO:0000256" key="4">
    <source>
        <dbReference type="ARBA" id="ARBA00022857"/>
    </source>
</evidence>
<evidence type="ECO:0000256" key="8">
    <source>
        <dbReference type="ARBA" id="ARBA00068659"/>
    </source>
</evidence>
<comment type="catalytic activity">
    <reaction evidence="7 9 14">
        <text>(S)-4-amino-5-oxopentanoate + tRNA(Glu) + NADP(+) = L-glutamyl-tRNA(Glu) + NADPH + H(+)</text>
        <dbReference type="Rhea" id="RHEA:12344"/>
        <dbReference type="Rhea" id="RHEA-COMP:9663"/>
        <dbReference type="Rhea" id="RHEA-COMP:9680"/>
        <dbReference type="ChEBI" id="CHEBI:15378"/>
        <dbReference type="ChEBI" id="CHEBI:57501"/>
        <dbReference type="ChEBI" id="CHEBI:57783"/>
        <dbReference type="ChEBI" id="CHEBI:58349"/>
        <dbReference type="ChEBI" id="CHEBI:78442"/>
        <dbReference type="ChEBI" id="CHEBI:78520"/>
        <dbReference type="EC" id="1.2.1.70"/>
    </reaction>
</comment>
<dbReference type="GO" id="GO:0008883">
    <property type="term" value="F:glutamyl-tRNA reductase activity"/>
    <property type="evidence" value="ECO:0007669"/>
    <property type="project" value="UniProtKB-UniRule"/>
</dbReference>
<dbReference type="EC" id="1.2.1.70" evidence="3 9"/>
<evidence type="ECO:0000313" key="19">
    <source>
        <dbReference type="Proteomes" id="UP000324974"/>
    </source>
</evidence>
<name>A0A5C1AAF1_9BACT</name>
<dbReference type="KEGG" id="lrs:PX52LOC_02063"/>
<dbReference type="GO" id="GO:0019353">
    <property type="term" value="P:protoporphyrinogen IX biosynthetic process from glutamate"/>
    <property type="evidence" value="ECO:0007669"/>
    <property type="project" value="TreeGrafter"/>
</dbReference>
<dbReference type="RefSeq" id="WP_149109992.1">
    <property type="nucleotide sequence ID" value="NZ_CP042425.1"/>
</dbReference>
<feature type="site" description="Important for activity" evidence="9 13">
    <location>
        <position position="100"/>
    </location>
</feature>
<accession>A0A5C1AAF1</accession>
<dbReference type="GO" id="GO:0050661">
    <property type="term" value="F:NADP binding"/>
    <property type="evidence" value="ECO:0007669"/>
    <property type="project" value="InterPro"/>
</dbReference>
<evidence type="ECO:0000256" key="10">
    <source>
        <dbReference type="PIRSR" id="PIRSR000445-1"/>
    </source>
</evidence>